<evidence type="ECO:0000256" key="2">
    <source>
        <dbReference type="ARBA" id="ARBA00023125"/>
    </source>
</evidence>
<dbReference type="GO" id="GO:0003700">
    <property type="term" value="F:DNA-binding transcription factor activity"/>
    <property type="evidence" value="ECO:0007669"/>
    <property type="project" value="InterPro"/>
</dbReference>
<dbReference type="SMART" id="SM00345">
    <property type="entry name" value="HTH_GNTR"/>
    <property type="match status" value="1"/>
</dbReference>
<dbReference type="InterPro" id="IPR036390">
    <property type="entry name" value="WH_DNA-bd_sf"/>
</dbReference>
<proteinExistence type="predicted"/>
<dbReference type="PANTHER" id="PTHR43537">
    <property type="entry name" value="TRANSCRIPTIONAL REGULATOR, GNTR FAMILY"/>
    <property type="match status" value="1"/>
</dbReference>
<dbReference type="AlphaFoldDB" id="E3CV23"/>
<dbReference type="InterPro" id="IPR011711">
    <property type="entry name" value="GntR_C"/>
</dbReference>
<protein>
    <submittedName>
        <fullName evidence="5">Transcriptional regulator, GntR family</fullName>
    </submittedName>
</protein>
<dbReference type="EMBL" id="CM001022">
    <property type="protein sequence ID" value="EFQ23180.1"/>
    <property type="molecule type" value="Genomic_DNA"/>
</dbReference>
<dbReference type="PANTHER" id="PTHR43537:SF24">
    <property type="entry name" value="GLUCONATE OPERON TRANSCRIPTIONAL REPRESSOR"/>
    <property type="match status" value="1"/>
</dbReference>
<reference evidence="5 6" key="1">
    <citation type="journal article" date="2010" name="Stand. Genomic Sci.">
        <title>Non-contiguous finished genome sequence of Aminomonas paucivorans type strain (GLU-3).</title>
        <authorList>
            <person name="Pitluck S."/>
            <person name="Yasawong M."/>
            <person name="Held B."/>
            <person name="Lapidus A."/>
            <person name="Nolan M."/>
            <person name="Copeland A."/>
            <person name="Lucas S."/>
            <person name="Del Rio T.G."/>
            <person name="Tice H."/>
            <person name="Cheng J.F."/>
            <person name="Chertkov O."/>
            <person name="Goodwin L."/>
            <person name="Tapia R."/>
            <person name="Han C."/>
            <person name="Liolios K."/>
            <person name="Ivanova N."/>
            <person name="Mavromatis K."/>
            <person name="Ovchinnikova G."/>
            <person name="Pati A."/>
            <person name="Chen A."/>
            <person name="Palaniappan K."/>
            <person name="Land M."/>
            <person name="Hauser L."/>
            <person name="Chang Y.J."/>
            <person name="Jeffries C.D."/>
            <person name="Pukall R."/>
            <person name="Spring S."/>
            <person name="Rohde M."/>
            <person name="Sikorski J."/>
            <person name="Goker M."/>
            <person name="Woyke T."/>
            <person name="Bristow J."/>
            <person name="Eisen J.A."/>
            <person name="Markowitz V."/>
            <person name="Hugenholtz P."/>
            <person name="Kyrpides N.C."/>
            <person name="Klenk H.P."/>
        </authorList>
    </citation>
    <scope>NUCLEOTIDE SEQUENCE [LARGE SCALE GENOMIC DNA]</scope>
    <source>
        <strain evidence="5 6">DSM 12260</strain>
    </source>
</reference>
<dbReference type="InterPro" id="IPR008920">
    <property type="entry name" value="TF_FadR/GntR_C"/>
</dbReference>
<feature type="domain" description="HTH gntR-type" evidence="4">
    <location>
        <begin position="9"/>
        <end position="76"/>
    </location>
</feature>
<keyword evidence="2" id="KW-0238">DNA-binding</keyword>
<keyword evidence="6" id="KW-1185">Reference proteome</keyword>
<dbReference type="GO" id="GO:0003677">
    <property type="term" value="F:DNA binding"/>
    <property type="evidence" value="ECO:0007669"/>
    <property type="project" value="UniProtKB-KW"/>
</dbReference>
<dbReference type="STRING" id="584708.Apau_0752"/>
<dbReference type="HOGENOM" id="CLU_017584_5_2_0"/>
<dbReference type="Pfam" id="PF07729">
    <property type="entry name" value="FCD"/>
    <property type="match status" value="1"/>
</dbReference>
<organism evidence="5 6">
    <name type="scientific">Aminomonas paucivorans DSM 12260</name>
    <dbReference type="NCBI Taxonomy" id="584708"/>
    <lineage>
        <taxon>Bacteria</taxon>
        <taxon>Thermotogati</taxon>
        <taxon>Synergistota</taxon>
        <taxon>Synergistia</taxon>
        <taxon>Synergistales</taxon>
        <taxon>Synergistaceae</taxon>
        <taxon>Aminomonas</taxon>
    </lineage>
</organism>
<dbReference type="PROSITE" id="PS50949">
    <property type="entry name" value="HTH_GNTR"/>
    <property type="match status" value="1"/>
</dbReference>
<gene>
    <name evidence="5" type="ORF">Apau_0752</name>
</gene>
<dbReference type="PaxDb" id="584708-Apau_0752"/>
<dbReference type="InterPro" id="IPR000524">
    <property type="entry name" value="Tscrpt_reg_HTH_GntR"/>
</dbReference>
<name>E3CV23_9BACT</name>
<dbReference type="Gene3D" id="1.10.10.10">
    <property type="entry name" value="Winged helix-like DNA-binding domain superfamily/Winged helix DNA-binding domain"/>
    <property type="match status" value="1"/>
</dbReference>
<evidence type="ECO:0000259" key="4">
    <source>
        <dbReference type="PROSITE" id="PS50949"/>
    </source>
</evidence>
<dbReference type="Proteomes" id="UP000005096">
    <property type="component" value="Chromosome"/>
</dbReference>
<dbReference type="InterPro" id="IPR036388">
    <property type="entry name" value="WH-like_DNA-bd_sf"/>
</dbReference>
<dbReference type="SUPFAM" id="SSF46785">
    <property type="entry name" value="Winged helix' DNA-binding domain"/>
    <property type="match status" value="1"/>
</dbReference>
<dbReference type="OrthoDB" id="389878at2"/>
<evidence type="ECO:0000313" key="6">
    <source>
        <dbReference type="Proteomes" id="UP000005096"/>
    </source>
</evidence>
<keyword evidence="1" id="KW-0805">Transcription regulation</keyword>
<evidence type="ECO:0000256" key="1">
    <source>
        <dbReference type="ARBA" id="ARBA00023015"/>
    </source>
</evidence>
<keyword evidence="3" id="KW-0804">Transcription</keyword>
<dbReference type="SMART" id="SM00895">
    <property type="entry name" value="FCD"/>
    <property type="match status" value="1"/>
</dbReference>
<evidence type="ECO:0000256" key="3">
    <source>
        <dbReference type="ARBA" id="ARBA00023163"/>
    </source>
</evidence>
<dbReference type="RefSeq" id="WP_006300347.1">
    <property type="nucleotide sequence ID" value="NZ_CM001022.1"/>
</dbReference>
<dbReference type="CDD" id="cd07377">
    <property type="entry name" value="WHTH_GntR"/>
    <property type="match status" value="1"/>
</dbReference>
<evidence type="ECO:0000313" key="5">
    <source>
        <dbReference type="EMBL" id="EFQ23180.1"/>
    </source>
</evidence>
<dbReference type="Gene3D" id="1.20.120.530">
    <property type="entry name" value="GntR ligand-binding domain-like"/>
    <property type="match status" value="1"/>
</dbReference>
<dbReference type="Pfam" id="PF00392">
    <property type="entry name" value="GntR"/>
    <property type="match status" value="1"/>
</dbReference>
<accession>E3CV23</accession>
<sequence>MEEPHFILKSLREQVYEYLKREMNDGRLKQGAFLNLNEISKELGMSKTPLRDALFQLEAEGFVTIYPRRGVMVNQLDLETIRNIYEILGALEGSVMVHVALKFREEDAKRMYLLNEGMKASLEENDFDLFYRQNLEYHDTYLGLSENGDLLHTVKILKERLYDFPRNKGFVREWEINSTREHDDLVELVSRKDFNGAAEFIRDVHWSFSVQERFIRKYYFARQNELDEKKGA</sequence>
<dbReference type="eggNOG" id="COG1802">
    <property type="taxonomic scope" value="Bacteria"/>
</dbReference>
<dbReference type="SUPFAM" id="SSF48008">
    <property type="entry name" value="GntR ligand-binding domain-like"/>
    <property type="match status" value="1"/>
</dbReference>